<dbReference type="GeneID" id="120253200"/>
<dbReference type="PANTHER" id="PTHR46354:SF7">
    <property type="entry name" value="PROTEIN DOG1-LIKE 1"/>
    <property type="match status" value="1"/>
</dbReference>
<gene>
    <name evidence="3" type="primary">LOC120253200</name>
</gene>
<dbReference type="RefSeq" id="XP_039117458.1">
    <property type="nucleotide sequence ID" value="XM_039261524.1"/>
</dbReference>
<dbReference type="InterPro" id="IPR025422">
    <property type="entry name" value="TGA_domain"/>
</dbReference>
<evidence type="ECO:0000313" key="2">
    <source>
        <dbReference type="Proteomes" id="UP001515500"/>
    </source>
</evidence>
<keyword evidence="2" id="KW-1185">Reference proteome</keyword>
<evidence type="ECO:0000313" key="3">
    <source>
        <dbReference type="RefSeq" id="XP_039117458.1"/>
    </source>
</evidence>
<proteinExistence type="predicted"/>
<protein>
    <submittedName>
        <fullName evidence="3">Protein DOG1-like 3</fullName>
    </submittedName>
</protein>
<dbReference type="AlphaFoldDB" id="A0AB40AR85"/>
<dbReference type="GO" id="GO:0043565">
    <property type="term" value="F:sequence-specific DNA binding"/>
    <property type="evidence" value="ECO:0007669"/>
    <property type="project" value="InterPro"/>
</dbReference>
<feature type="domain" description="DOG1" evidence="1">
    <location>
        <begin position="11"/>
        <end position="264"/>
    </location>
</feature>
<dbReference type="Pfam" id="PF14144">
    <property type="entry name" value="DOG1"/>
    <property type="match status" value="1"/>
</dbReference>
<dbReference type="PANTHER" id="PTHR46354">
    <property type="entry name" value="DOG1 DOMAIN-CONTAINING PROTEIN"/>
    <property type="match status" value="1"/>
</dbReference>
<evidence type="ECO:0000259" key="1">
    <source>
        <dbReference type="PROSITE" id="PS51806"/>
    </source>
</evidence>
<sequence length="271" mass="29887">MASSSSNTPNQNPSKTRYQEWLAQQESDLQELISATTSPNRNDAELQALVSKILNHFAEYVQKRQDVAKEEATELLCPPWCSSYETSSFWLGGCRPSMATRLLFCVAGIDIEDDANQVLTGATTPINGTVTLSPVQLRMIDELQMKIIKAEDKLSSKMANLQEDMVDKPLFQLVKERGVGSGDGGGGGGGGGGIRNGNDDVEKGMRMHVEAMGEIVKEADKMRLEMMNEVVRGILSPEQAVEFLLAVEKMHLTIHQWGGLRDLQRANYRRG</sequence>
<dbReference type="GO" id="GO:0006351">
    <property type="term" value="P:DNA-templated transcription"/>
    <property type="evidence" value="ECO:0007669"/>
    <property type="project" value="InterPro"/>
</dbReference>
<name>A0AB40AR85_DIOCR</name>
<organism evidence="2 3">
    <name type="scientific">Dioscorea cayennensis subsp. rotundata</name>
    <name type="common">White Guinea yam</name>
    <name type="synonym">Dioscorea rotundata</name>
    <dbReference type="NCBI Taxonomy" id="55577"/>
    <lineage>
        <taxon>Eukaryota</taxon>
        <taxon>Viridiplantae</taxon>
        <taxon>Streptophyta</taxon>
        <taxon>Embryophyta</taxon>
        <taxon>Tracheophyta</taxon>
        <taxon>Spermatophyta</taxon>
        <taxon>Magnoliopsida</taxon>
        <taxon>Liliopsida</taxon>
        <taxon>Dioscoreales</taxon>
        <taxon>Dioscoreaceae</taxon>
        <taxon>Dioscorea</taxon>
    </lineage>
</organism>
<reference evidence="3" key="1">
    <citation type="submission" date="2025-08" db="UniProtKB">
        <authorList>
            <consortium name="RefSeq"/>
        </authorList>
    </citation>
    <scope>IDENTIFICATION</scope>
</reference>
<dbReference type="InterPro" id="IPR051886">
    <property type="entry name" value="Seed_Dev/Stress_Resp_Reg"/>
</dbReference>
<dbReference type="Proteomes" id="UP001515500">
    <property type="component" value="Chromosome 26"/>
</dbReference>
<accession>A0AB40AR85</accession>
<dbReference type="PROSITE" id="PS51806">
    <property type="entry name" value="DOG1"/>
    <property type="match status" value="1"/>
</dbReference>